<dbReference type="InterPro" id="IPR059000">
    <property type="entry name" value="ATPase_P-type_domA"/>
</dbReference>
<evidence type="ECO:0000256" key="13">
    <source>
        <dbReference type="ARBA" id="ARBA00022967"/>
    </source>
</evidence>
<dbReference type="Pfam" id="PF00702">
    <property type="entry name" value="Hydrolase"/>
    <property type="match status" value="1"/>
</dbReference>
<feature type="domain" description="HMA" evidence="21">
    <location>
        <begin position="10"/>
        <end position="76"/>
    </location>
</feature>
<dbReference type="SUPFAM" id="SSF55008">
    <property type="entry name" value="HMA, heavy metal-associated domain"/>
    <property type="match status" value="2"/>
</dbReference>
<evidence type="ECO:0000256" key="2">
    <source>
        <dbReference type="ARBA" id="ARBA00006024"/>
    </source>
</evidence>
<dbReference type="InterPro" id="IPR023298">
    <property type="entry name" value="ATPase_P-typ_TM_dom_sf"/>
</dbReference>
<dbReference type="EMBL" id="CP048685">
    <property type="protein sequence ID" value="QPJ62814.1"/>
    <property type="molecule type" value="Genomic_DNA"/>
</dbReference>
<dbReference type="Pfam" id="PF00403">
    <property type="entry name" value="HMA"/>
    <property type="match status" value="2"/>
</dbReference>
<dbReference type="PANTHER" id="PTHR43520">
    <property type="entry name" value="ATP7, ISOFORM B"/>
    <property type="match status" value="1"/>
</dbReference>
<comment type="subcellular location">
    <subcellularLocation>
        <location evidence="1">Cell membrane</location>
        <topology evidence="1">Multi-pass membrane protein</topology>
    </subcellularLocation>
</comment>
<comment type="similarity">
    <text evidence="2 20">Belongs to the cation transport ATPase (P-type) (TC 3.A.3) family. Type IB subfamily.</text>
</comment>
<evidence type="ECO:0000256" key="5">
    <source>
        <dbReference type="ARBA" id="ARBA00022553"/>
    </source>
</evidence>
<evidence type="ECO:0000256" key="1">
    <source>
        <dbReference type="ARBA" id="ARBA00004651"/>
    </source>
</evidence>
<dbReference type="FunFam" id="2.70.150.10:FF:000002">
    <property type="entry name" value="Copper-transporting ATPase 1, putative"/>
    <property type="match status" value="1"/>
</dbReference>
<reference evidence="22 23" key="1">
    <citation type="submission" date="2020-02" db="EMBL/GenBank/DDBJ databases">
        <title>Genomic and physiological characterization of two novel Nitrospinaceae genera.</title>
        <authorList>
            <person name="Mueller A.J."/>
            <person name="Jung M.-Y."/>
            <person name="Strachan C.R."/>
            <person name="Herbold C.W."/>
            <person name="Kirkegaard R.H."/>
            <person name="Daims H."/>
        </authorList>
    </citation>
    <scope>NUCLEOTIDE SEQUENCE [LARGE SCALE GENOMIC DNA]</scope>
    <source>
        <strain evidence="22">EB</strain>
    </source>
</reference>
<evidence type="ECO:0000259" key="21">
    <source>
        <dbReference type="PROSITE" id="PS50846"/>
    </source>
</evidence>
<dbReference type="PRINTS" id="PR00120">
    <property type="entry name" value="HATPASE"/>
</dbReference>
<dbReference type="PROSITE" id="PS50846">
    <property type="entry name" value="HMA_2"/>
    <property type="match status" value="2"/>
</dbReference>
<keyword evidence="3" id="KW-0813">Transport</keyword>
<dbReference type="InterPro" id="IPR044492">
    <property type="entry name" value="P_typ_ATPase_HD_dom"/>
</dbReference>
<feature type="transmembrane region" description="Helical" evidence="20">
    <location>
        <begin position="798"/>
        <end position="818"/>
    </location>
</feature>
<evidence type="ECO:0000256" key="17">
    <source>
        <dbReference type="ARBA" id="ARBA00023136"/>
    </source>
</evidence>
<keyword evidence="13" id="KW-1278">Translocase</keyword>
<feature type="transmembrane region" description="Helical" evidence="20">
    <location>
        <begin position="171"/>
        <end position="190"/>
    </location>
</feature>
<dbReference type="SFLD" id="SFLDF00027">
    <property type="entry name" value="p-type_atpase"/>
    <property type="match status" value="1"/>
</dbReference>
<dbReference type="CDD" id="cd00371">
    <property type="entry name" value="HMA"/>
    <property type="match status" value="2"/>
</dbReference>
<dbReference type="GO" id="GO:0055070">
    <property type="term" value="P:copper ion homeostasis"/>
    <property type="evidence" value="ECO:0007669"/>
    <property type="project" value="TreeGrafter"/>
</dbReference>
<sequence length="826" mass="87719">MPTSPTTEIQSLSFGIGGMTCAGCASRIEKVVGSLEGVEKTSVNFGAEQATVDFDSSSINPQAIIDKIELIGFEVRKSSGTFGVVGMSCASCVSRLESKLASLPGVLEARASLATEEVALEYLENKVGPADFKKALEEIGYEIKLPEQSELQTGEEDDPHQKEYHSLKNRFLFSLVTSAIVMLISMQDLLFGGGIPAQMARWIMLGLSTPVLFYGGSLFFVRAWKGLTHGYSDMNTLIALGTFTAYSYSTAITIFPEVFKGAGDAVFYDTAVMITTFILMGRLLEARAKGKASNAIKKLMDLRPVTARVLKDGEEIEIAVERVQSEDVILVRPGEKIPVDGEILEGATTIDESMLTGESLPVEKTTGHDVVGASVNLTGFIKVKATRLGADTVLSHIIQMVEQAQGSKAPIQRLADKVAGIFVPVVIAVATVSFIFWWQFGDSIAKIPMSSGLFGMVIFVSILIVACPCALGLATPTAIMVGTGKGAEMGVLIKGGESLERIHQLDTIVFDKTGTLTEGRPRLLQVHCVNSENTEERVLGIAASLEQGSEHPLARAVLNAAQEKGLSLQPVDLFKALPGFGVSGSVAGQSVVLGNKSLMQDREIPLESMEPILEDVTNQGQTPMIMAIDSQVVAVLGVADTVKEDAAAAIKRLKGLGLDVVMMTGDHPVTARAVADQLGISNVMAEVLPGDKADQVKRLMDKGKKVAMVGDGINDAPALAQADIGIAMGSGTDVAMETADIALMGSRLMAVADAFELSRLTFSKIRQNLFWAFFYNTLGVPVAAGVLFPAFGILLNPMVAALAMSLSSVSVVSNSLLIKRFNPAAT</sequence>
<evidence type="ECO:0000256" key="4">
    <source>
        <dbReference type="ARBA" id="ARBA00022475"/>
    </source>
</evidence>
<feature type="transmembrane region" description="Helical" evidence="20">
    <location>
        <begin position="769"/>
        <end position="792"/>
    </location>
</feature>
<dbReference type="GO" id="GO:0005524">
    <property type="term" value="F:ATP binding"/>
    <property type="evidence" value="ECO:0007669"/>
    <property type="project" value="UniProtKB-UniRule"/>
</dbReference>
<feature type="transmembrane region" description="Helical" evidence="20">
    <location>
        <begin position="236"/>
        <end position="259"/>
    </location>
</feature>
<evidence type="ECO:0000256" key="7">
    <source>
        <dbReference type="ARBA" id="ARBA00022723"/>
    </source>
</evidence>
<dbReference type="FunFam" id="3.30.70.100:FF:000005">
    <property type="entry name" value="Copper-exporting P-type ATPase A"/>
    <property type="match status" value="1"/>
</dbReference>
<dbReference type="Gene3D" id="3.40.50.1000">
    <property type="entry name" value="HAD superfamily/HAD-like"/>
    <property type="match status" value="1"/>
</dbReference>
<dbReference type="SUPFAM" id="SSF81665">
    <property type="entry name" value="Calcium ATPase, transmembrane domain M"/>
    <property type="match status" value="1"/>
</dbReference>
<dbReference type="SUPFAM" id="SSF56784">
    <property type="entry name" value="HAD-like"/>
    <property type="match status" value="1"/>
</dbReference>
<evidence type="ECO:0000313" key="22">
    <source>
        <dbReference type="EMBL" id="QPJ62814.1"/>
    </source>
</evidence>
<keyword evidence="10" id="KW-0187">Copper transport</keyword>
<dbReference type="InterPro" id="IPR006122">
    <property type="entry name" value="HMA_Cu_ion-bd"/>
</dbReference>
<evidence type="ECO:0000256" key="8">
    <source>
        <dbReference type="ARBA" id="ARBA00022737"/>
    </source>
</evidence>
<dbReference type="PROSITE" id="PS00154">
    <property type="entry name" value="ATPASE_E1_E2"/>
    <property type="match status" value="1"/>
</dbReference>
<accession>A0A7T0BXN6</accession>
<keyword evidence="9 20" id="KW-0547">Nucleotide-binding</keyword>
<dbReference type="SUPFAM" id="SSF81653">
    <property type="entry name" value="Calcium ATPase, transduction domain A"/>
    <property type="match status" value="1"/>
</dbReference>
<dbReference type="KEGG" id="nli:G3M70_13380"/>
<comment type="catalytic activity">
    <reaction evidence="18">
        <text>Cu(2+)(in) + ATP + H2O = Cu(2+)(out) + ADP + phosphate + H(+)</text>
        <dbReference type="Rhea" id="RHEA:10376"/>
        <dbReference type="ChEBI" id="CHEBI:15377"/>
        <dbReference type="ChEBI" id="CHEBI:15378"/>
        <dbReference type="ChEBI" id="CHEBI:29036"/>
        <dbReference type="ChEBI" id="CHEBI:30616"/>
        <dbReference type="ChEBI" id="CHEBI:43474"/>
        <dbReference type="ChEBI" id="CHEBI:456216"/>
        <dbReference type="EC" id="7.2.2.9"/>
    </reaction>
</comment>
<organism evidence="22 23">
    <name type="scientific">Candidatus Nitronauta litoralis</name>
    <dbReference type="NCBI Taxonomy" id="2705533"/>
    <lineage>
        <taxon>Bacteria</taxon>
        <taxon>Pseudomonadati</taxon>
        <taxon>Nitrospinota/Tectimicrobiota group</taxon>
        <taxon>Nitrospinota</taxon>
        <taxon>Nitrospinia</taxon>
        <taxon>Nitrospinales</taxon>
        <taxon>Nitrospinaceae</taxon>
        <taxon>Candidatus Nitronauta</taxon>
    </lineage>
</organism>
<dbReference type="GO" id="GO:0016887">
    <property type="term" value="F:ATP hydrolysis activity"/>
    <property type="evidence" value="ECO:0007669"/>
    <property type="project" value="InterPro"/>
</dbReference>
<dbReference type="PROSITE" id="PS01229">
    <property type="entry name" value="COF_2"/>
    <property type="match status" value="1"/>
</dbReference>
<dbReference type="SFLD" id="SFLDS00003">
    <property type="entry name" value="Haloacid_Dehalogenase"/>
    <property type="match status" value="1"/>
</dbReference>
<dbReference type="InterPro" id="IPR017969">
    <property type="entry name" value="Heavy-metal-associated_CS"/>
</dbReference>
<keyword evidence="11 20" id="KW-0067">ATP-binding</keyword>
<dbReference type="InterPro" id="IPR036412">
    <property type="entry name" value="HAD-like_sf"/>
</dbReference>
<dbReference type="Proteomes" id="UP000594688">
    <property type="component" value="Chromosome"/>
</dbReference>
<evidence type="ECO:0000256" key="6">
    <source>
        <dbReference type="ARBA" id="ARBA00022692"/>
    </source>
</evidence>
<evidence type="ECO:0000256" key="18">
    <source>
        <dbReference type="ARBA" id="ARBA00047424"/>
    </source>
</evidence>
<evidence type="ECO:0000256" key="14">
    <source>
        <dbReference type="ARBA" id="ARBA00022989"/>
    </source>
</evidence>
<comment type="catalytic activity">
    <reaction evidence="19">
        <text>Cu(+)(in) + ATP + H2O = Cu(+)(out) + ADP + phosphate + H(+)</text>
        <dbReference type="Rhea" id="RHEA:25792"/>
        <dbReference type="ChEBI" id="CHEBI:15377"/>
        <dbReference type="ChEBI" id="CHEBI:15378"/>
        <dbReference type="ChEBI" id="CHEBI:30616"/>
        <dbReference type="ChEBI" id="CHEBI:43474"/>
        <dbReference type="ChEBI" id="CHEBI:49552"/>
        <dbReference type="ChEBI" id="CHEBI:456216"/>
        <dbReference type="EC" id="7.2.2.8"/>
    </reaction>
</comment>
<dbReference type="PANTHER" id="PTHR43520:SF8">
    <property type="entry name" value="P-TYPE CU(+) TRANSPORTER"/>
    <property type="match status" value="1"/>
</dbReference>
<gene>
    <name evidence="22" type="ORF">G3M70_13380</name>
</gene>
<dbReference type="FunFam" id="3.40.50.1000:FF:000144">
    <property type="entry name" value="copper-transporting ATPase 1 isoform X2"/>
    <property type="match status" value="1"/>
</dbReference>
<keyword evidence="12" id="KW-0460">Magnesium</keyword>
<keyword evidence="15" id="KW-0186">Copper</keyword>
<dbReference type="Gene3D" id="3.40.1110.10">
    <property type="entry name" value="Calcium-transporting ATPase, cytoplasmic domain N"/>
    <property type="match status" value="1"/>
</dbReference>
<keyword evidence="8" id="KW-0677">Repeat</keyword>
<evidence type="ECO:0000256" key="3">
    <source>
        <dbReference type="ARBA" id="ARBA00022448"/>
    </source>
</evidence>
<dbReference type="Gene3D" id="2.70.150.10">
    <property type="entry name" value="Calcium-transporting ATPase, cytoplasmic transduction domain A"/>
    <property type="match status" value="1"/>
</dbReference>
<protein>
    <submittedName>
        <fullName evidence="22">Copper-translocating P-type ATPase</fullName>
    </submittedName>
</protein>
<dbReference type="GO" id="GO:0005507">
    <property type="term" value="F:copper ion binding"/>
    <property type="evidence" value="ECO:0007669"/>
    <property type="project" value="InterPro"/>
</dbReference>
<dbReference type="GO" id="GO:0043682">
    <property type="term" value="F:P-type divalent copper transporter activity"/>
    <property type="evidence" value="ECO:0007669"/>
    <property type="project" value="UniProtKB-EC"/>
</dbReference>
<dbReference type="GO" id="GO:0005886">
    <property type="term" value="C:plasma membrane"/>
    <property type="evidence" value="ECO:0007669"/>
    <property type="project" value="UniProtKB-SubCell"/>
</dbReference>
<keyword evidence="7 20" id="KW-0479">Metal-binding</keyword>
<evidence type="ECO:0000256" key="12">
    <source>
        <dbReference type="ARBA" id="ARBA00022842"/>
    </source>
</evidence>
<dbReference type="InterPro" id="IPR027256">
    <property type="entry name" value="P-typ_ATPase_IB"/>
</dbReference>
<evidence type="ECO:0000313" key="23">
    <source>
        <dbReference type="Proteomes" id="UP000594688"/>
    </source>
</evidence>
<dbReference type="NCBIfam" id="TIGR01525">
    <property type="entry name" value="ATPase-IB_hvy"/>
    <property type="match status" value="1"/>
</dbReference>
<evidence type="ECO:0000256" key="10">
    <source>
        <dbReference type="ARBA" id="ARBA00022796"/>
    </source>
</evidence>
<dbReference type="InterPro" id="IPR023214">
    <property type="entry name" value="HAD_sf"/>
</dbReference>
<feature type="transmembrane region" description="Helical" evidence="20">
    <location>
        <begin position="202"/>
        <end position="224"/>
    </location>
</feature>
<keyword evidence="17 20" id="KW-0472">Membrane</keyword>
<evidence type="ECO:0000256" key="16">
    <source>
        <dbReference type="ARBA" id="ARBA00023065"/>
    </source>
</evidence>
<keyword evidence="4 20" id="KW-1003">Cell membrane</keyword>
<evidence type="ECO:0000256" key="11">
    <source>
        <dbReference type="ARBA" id="ARBA00022840"/>
    </source>
</evidence>
<dbReference type="Pfam" id="PF00122">
    <property type="entry name" value="E1-E2_ATPase"/>
    <property type="match status" value="1"/>
</dbReference>
<dbReference type="GO" id="GO:0140581">
    <property type="term" value="F:P-type monovalent copper transporter activity"/>
    <property type="evidence" value="ECO:0007669"/>
    <property type="project" value="UniProtKB-EC"/>
</dbReference>
<dbReference type="InterPro" id="IPR036163">
    <property type="entry name" value="HMA_dom_sf"/>
</dbReference>
<feature type="transmembrane region" description="Helical" evidence="20">
    <location>
        <begin position="452"/>
        <end position="475"/>
    </location>
</feature>
<keyword evidence="16" id="KW-0406">Ion transport</keyword>
<dbReference type="InterPro" id="IPR006121">
    <property type="entry name" value="HMA_dom"/>
</dbReference>
<dbReference type="NCBIfam" id="TIGR01511">
    <property type="entry name" value="ATPase-IB1_Cu"/>
    <property type="match status" value="1"/>
</dbReference>
<dbReference type="PROSITE" id="PS01047">
    <property type="entry name" value="HMA_1"/>
    <property type="match status" value="2"/>
</dbReference>
<dbReference type="Gene3D" id="3.30.70.100">
    <property type="match status" value="2"/>
</dbReference>
<dbReference type="CDD" id="cd02094">
    <property type="entry name" value="P-type_ATPase_Cu-like"/>
    <property type="match status" value="1"/>
</dbReference>
<evidence type="ECO:0000256" key="20">
    <source>
        <dbReference type="RuleBase" id="RU362081"/>
    </source>
</evidence>
<name>A0A7T0BXN6_9BACT</name>
<keyword evidence="5" id="KW-0597">Phosphoprotein</keyword>
<dbReference type="InterPro" id="IPR023299">
    <property type="entry name" value="ATPase_P-typ_cyto_dom_N"/>
</dbReference>
<feature type="domain" description="HMA" evidence="21">
    <location>
        <begin position="78"/>
        <end position="144"/>
    </location>
</feature>
<keyword evidence="14 20" id="KW-1133">Transmembrane helix</keyword>
<dbReference type="InterPro" id="IPR001757">
    <property type="entry name" value="P_typ_ATPase"/>
</dbReference>
<dbReference type="InterPro" id="IPR008250">
    <property type="entry name" value="ATPase_P-typ_transduc_dom_A_sf"/>
</dbReference>
<dbReference type="NCBIfam" id="TIGR00003">
    <property type="entry name" value="copper ion binding protein"/>
    <property type="match status" value="2"/>
</dbReference>
<dbReference type="SFLD" id="SFLDG00002">
    <property type="entry name" value="C1.7:_P-type_atpase_like"/>
    <property type="match status" value="1"/>
</dbReference>
<evidence type="ECO:0000256" key="19">
    <source>
        <dbReference type="ARBA" id="ARBA00049289"/>
    </source>
</evidence>
<evidence type="ECO:0000256" key="15">
    <source>
        <dbReference type="ARBA" id="ARBA00023008"/>
    </source>
</evidence>
<evidence type="ECO:0000256" key="9">
    <source>
        <dbReference type="ARBA" id="ARBA00022741"/>
    </source>
</evidence>
<proteinExistence type="inferred from homology"/>
<dbReference type="PRINTS" id="PR00119">
    <property type="entry name" value="CATATPASE"/>
</dbReference>
<keyword evidence="6 20" id="KW-0812">Transmembrane</keyword>
<feature type="transmembrane region" description="Helical" evidence="20">
    <location>
        <begin position="418"/>
        <end position="440"/>
    </location>
</feature>
<dbReference type="NCBIfam" id="TIGR01494">
    <property type="entry name" value="ATPase_P-type"/>
    <property type="match status" value="1"/>
</dbReference>
<dbReference type="AlphaFoldDB" id="A0A7T0BXN6"/>
<dbReference type="InterPro" id="IPR018303">
    <property type="entry name" value="ATPase_P-typ_P_site"/>
</dbReference>
<feature type="transmembrane region" description="Helical" evidence="20">
    <location>
        <begin position="265"/>
        <end position="284"/>
    </location>
</feature>